<feature type="region of interest" description="Disordered" evidence="4">
    <location>
        <begin position="375"/>
        <end position="399"/>
    </location>
</feature>
<feature type="coiled-coil region" evidence="3">
    <location>
        <begin position="1526"/>
        <end position="1567"/>
    </location>
</feature>
<dbReference type="SUPFAM" id="SSF56672">
    <property type="entry name" value="DNA/RNA polymerases"/>
    <property type="match status" value="1"/>
</dbReference>
<dbReference type="InterPro" id="IPR001878">
    <property type="entry name" value="Znf_CCHC"/>
</dbReference>
<dbReference type="SUPFAM" id="SSF57756">
    <property type="entry name" value="Retrovirus zinc finger-like domains"/>
    <property type="match status" value="1"/>
</dbReference>
<keyword evidence="2" id="KW-0863">Zinc-finger</keyword>
<feature type="compositionally biased region" description="Pro residues" evidence="4">
    <location>
        <begin position="1188"/>
        <end position="1208"/>
    </location>
</feature>
<keyword evidence="2" id="KW-0479">Metal-binding</keyword>
<dbReference type="InterPro" id="IPR036875">
    <property type="entry name" value="Znf_CCHC_sf"/>
</dbReference>
<keyword evidence="1" id="KW-0378">Hydrolase</keyword>
<feature type="compositionally biased region" description="Pro residues" evidence="4">
    <location>
        <begin position="1164"/>
        <end position="1175"/>
    </location>
</feature>
<feature type="domain" description="CCHC-type" evidence="5">
    <location>
        <begin position="130"/>
        <end position="143"/>
    </location>
</feature>
<organism evidence="6">
    <name type="scientific">Tanacetum cinerariifolium</name>
    <name type="common">Dalmatian daisy</name>
    <name type="synonym">Chrysanthemum cinerariifolium</name>
    <dbReference type="NCBI Taxonomy" id="118510"/>
    <lineage>
        <taxon>Eukaryota</taxon>
        <taxon>Viridiplantae</taxon>
        <taxon>Streptophyta</taxon>
        <taxon>Embryophyta</taxon>
        <taxon>Tracheophyta</taxon>
        <taxon>Spermatophyta</taxon>
        <taxon>Magnoliopsida</taxon>
        <taxon>eudicotyledons</taxon>
        <taxon>Gunneridae</taxon>
        <taxon>Pentapetalae</taxon>
        <taxon>asterids</taxon>
        <taxon>campanulids</taxon>
        <taxon>Asterales</taxon>
        <taxon>Asteraceae</taxon>
        <taxon>Asteroideae</taxon>
        <taxon>Anthemideae</taxon>
        <taxon>Anthemidinae</taxon>
        <taxon>Tanacetum</taxon>
    </lineage>
</organism>
<dbReference type="GO" id="GO:0004190">
    <property type="term" value="F:aspartic-type endopeptidase activity"/>
    <property type="evidence" value="ECO:0007669"/>
    <property type="project" value="UniProtKB-KW"/>
</dbReference>
<name>A0A6L2L8B3_TANCI</name>
<evidence type="ECO:0000256" key="4">
    <source>
        <dbReference type="SAM" id="MobiDB-lite"/>
    </source>
</evidence>
<dbReference type="Pfam" id="PF07727">
    <property type="entry name" value="RVT_2"/>
    <property type="match status" value="1"/>
</dbReference>
<keyword evidence="1" id="KW-0645">Protease</keyword>
<dbReference type="InterPro" id="IPR025724">
    <property type="entry name" value="GAG-pre-integrase_dom"/>
</dbReference>
<evidence type="ECO:0000256" key="3">
    <source>
        <dbReference type="SAM" id="Coils"/>
    </source>
</evidence>
<dbReference type="Pfam" id="PF22936">
    <property type="entry name" value="Pol_BBD"/>
    <property type="match status" value="1"/>
</dbReference>
<feature type="region of interest" description="Disordered" evidence="4">
    <location>
        <begin position="221"/>
        <end position="240"/>
    </location>
</feature>
<feature type="region of interest" description="Disordered" evidence="4">
    <location>
        <begin position="1159"/>
        <end position="1214"/>
    </location>
</feature>
<keyword evidence="2" id="KW-0862">Zinc</keyword>
<dbReference type="InterPro" id="IPR054722">
    <property type="entry name" value="PolX-like_BBD"/>
</dbReference>
<evidence type="ECO:0000256" key="2">
    <source>
        <dbReference type="PROSITE-ProRule" id="PRU00047"/>
    </source>
</evidence>
<keyword evidence="3" id="KW-0175">Coiled coil</keyword>
<protein>
    <submittedName>
        <fullName evidence="6">Putative ribonuclease H-like domain-containing protein</fullName>
    </submittedName>
</protein>
<evidence type="ECO:0000259" key="5">
    <source>
        <dbReference type="PROSITE" id="PS50158"/>
    </source>
</evidence>
<dbReference type="GO" id="GO:0003676">
    <property type="term" value="F:nucleic acid binding"/>
    <property type="evidence" value="ECO:0007669"/>
    <property type="project" value="InterPro"/>
</dbReference>
<feature type="compositionally biased region" description="Polar residues" evidence="4">
    <location>
        <begin position="384"/>
        <end position="395"/>
    </location>
</feature>
<dbReference type="SMART" id="SM00343">
    <property type="entry name" value="ZnF_C2HC"/>
    <property type="match status" value="2"/>
</dbReference>
<dbReference type="PROSITE" id="PS50158">
    <property type="entry name" value="ZF_CCHC"/>
    <property type="match status" value="1"/>
</dbReference>
<comment type="caution">
    <text evidence="6">The sequence shown here is derived from an EMBL/GenBank/DDBJ whole genome shotgun (WGS) entry which is preliminary data.</text>
</comment>
<feature type="compositionally biased region" description="Low complexity" evidence="4">
    <location>
        <begin position="1176"/>
        <end position="1187"/>
    </location>
</feature>
<keyword evidence="1" id="KW-0064">Aspartyl protease</keyword>
<dbReference type="Pfam" id="PF00098">
    <property type="entry name" value="zf-CCHC"/>
    <property type="match status" value="1"/>
</dbReference>
<accession>A0A6L2L8B3</accession>
<feature type="compositionally biased region" description="Polar residues" evidence="4">
    <location>
        <begin position="230"/>
        <end position="240"/>
    </location>
</feature>
<proteinExistence type="predicted"/>
<sequence>MESLSPQVVSAAKPPILNPNEFDLWKMRIEQYFLMTDYSLWEVILNGDSLSPTRVVNGVLQPVAPTTAKHSNTESVSVAASVSAIYAKMLVSSLPNVDSLSNAVIYSFFASQSSSPQFDNEDLKQIDVECYNCHRMGHFARKCSYDWSFQAKEEPANYAHMAFSSLISSSDTEGVMKVCPLFLFMIGTNHAFIVKLSPTKPDHDLSHIIKPLAPIIEDWVSDSEDESETKTSQNVPSFVHSTEQVKSLRPSIQHVKTSIPATTPNPASPKPTGNGKCRNKKACFVCKSLDHLIKDCDYHDKKMAQPTTRNHAHRGTHKQYAPMNHQNPQRHMVPVAILTQSKPVPITAVRPLTADVPKIKVTRTTHAKPIVTKTNSPTRRHITHSPSQKASNSPPRVTAVKAPVGNPQHALKDKGVIDSGCSRHMIGNMSYLSDFEELNGGYVTFGGNPKGGKISGKGKIRKGKLDFDDVYFVKELKFNIFSVSQMCDKKNSVLFTDSECLVLSPNFKLPDESQVLLRVPRENNMYNVNLKNIVPSRDLTCRFAKPTIDEYNLWHRRLGHINFKTMNKLVKGKFDGKVYEGFLVRYSVSIKAFRVFNNRSCIVQETLPVNFLENKPNVAGSGPTWLFDIDSLTKTMNYQLVTAGNQSNPSAEFEDLSDNSINEVNAAGTLVPTVRQISPNSTNTFSAVELEDITYSDYEDDVGAEGDFNNLETSITVSPIPTTRVHKDHPVTQIIGDLSLATQTRSMTRELLQFKMQKVWVLVNLPYGKRAIGTKWVFRNKKDERGIVVRNKARLVAQGHTQEEGIDYKEVFTLVARIEAIRLFLAYASFMGFIMYQIDIKSAFLYGTIKEEVYVYQPLGFEDPDHPDKVYKVVKALYGLHQAPKACQDKYIAEILRKFRFTDRKSASTLIDTEKPLLNDPDGVNTPRCDEDRLELMELTVFLLPKVKKFRIGVSAVDLQVSVVRLMLLFFIKYALPVNPNIYVSCIKQFWTTVAVKKVNDVIRLQALVDKKKVVCMSAKRASWNEFSSSIPSTIICLSSGRKFNFSKYIFDSLVRNVDSPTKFYMYPRFLQLMIRKQVGDLSTHTTKYTSPVLTQKVFVNMRRVGKGFSGVDTPLFKGMLVAQEVQEGDADENVENVNVGDAAEEDVSAAHDEVPTIAEEPSIPSPTPPNPPLQPSQDIPSTSQAQPTPPQSPRVQPPSPQPQPQPQPSQDAGLPINLLQDLMDTCTALTRRVKHLELDKVAQAMEITKLKQRVKKLERRIRMIVEMDQDVDIVLEDDKEVSDDVQDDIDESAQDQGMKAKSQAEIYKIDLEHTNKVLSMQEDKSKLAEVQEVVDVVTTAKIITKVVTAASETITATSTTITALEVLVPAATTAVASTLIAALRKRTKGVVIRDPEESTATTSIIVHSETKSKDKGKGILVKEPKPLKKQAQIEKDEKYARELEVELKKNIDWDEVIDHVKKKAKEDHAVKRYQALKRKPQTEAQARKNMMIYLKNVVCFKMDYFKGISYDDIRPIFEAKFNINVAFLQKTKEQIEEKESRALKRLNETPTEIQKLDEEVEELKRHLQIVPNKDNDVYTEATPLARKVLVVDYEINE</sequence>
<dbReference type="InterPro" id="IPR043502">
    <property type="entry name" value="DNA/RNA_pol_sf"/>
</dbReference>
<evidence type="ECO:0000313" key="6">
    <source>
        <dbReference type="EMBL" id="GEU58063.1"/>
    </source>
</evidence>
<evidence type="ECO:0000256" key="1">
    <source>
        <dbReference type="ARBA" id="ARBA00022750"/>
    </source>
</evidence>
<dbReference type="GO" id="GO:0008270">
    <property type="term" value="F:zinc ion binding"/>
    <property type="evidence" value="ECO:0007669"/>
    <property type="project" value="UniProtKB-KW"/>
</dbReference>
<gene>
    <name evidence="6" type="ORF">Tci_030041</name>
</gene>
<dbReference type="InterPro" id="IPR013103">
    <property type="entry name" value="RVT_2"/>
</dbReference>
<feature type="coiled-coil region" evidence="3">
    <location>
        <begin position="1220"/>
        <end position="1268"/>
    </location>
</feature>
<dbReference type="EMBL" id="BKCJ010003938">
    <property type="protein sequence ID" value="GEU58063.1"/>
    <property type="molecule type" value="Genomic_DNA"/>
</dbReference>
<dbReference type="Pfam" id="PF13976">
    <property type="entry name" value="gag_pre-integrs"/>
    <property type="match status" value="1"/>
</dbReference>
<reference evidence="6" key="1">
    <citation type="journal article" date="2019" name="Sci. Rep.">
        <title>Draft genome of Tanacetum cinerariifolium, the natural source of mosquito coil.</title>
        <authorList>
            <person name="Yamashiro T."/>
            <person name="Shiraishi A."/>
            <person name="Satake H."/>
            <person name="Nakayama K."/>
        </authorList>
    </citation>
    <scope>NUCLEOTIDE SEQUENCE</scope>
</reference>